<gene>
    <name evidence="1" type="ORF">Fuma_00642</name>
</gene>
<dbReference type="InterPro" id="IPR036237">
    <property type="entry name" value="Xyl_isomerase-like_sf"/>
</dbReference>
<dbReference type="OrthoDB" id="213235at2"/>
<dbReference type="EMBL" id="CP017641">
    <property type="protein sequence ID" value="APZ91058.1"/>
    <property type="molecule type" value="Genomic_DNA"/>
</dbReference>
<dbReference type="AlphaFoldDB" id="A0A1P8WAH0"/>
<dbReference type="SUPFAM" id="SSF51658">
    <property type="entry name" value="Xylose isomerase-like"/>
    <property type="match status" value="1"/>
</dbReference>
<dbReference type="KEGG" id="fmr:Fuma_00642"/>
<reference evidence="1 2" key="1">
    <citation type="journal article" date="2016" name="Front. Microbiol.">
        <title>Fuerstia marisgermanicae gen. nov., sp. nov., an Unusual Member of the Phylum Planctomycetes from the German Wadden Sea.</title>
        <authorList>
            <person name="Kohn T."/>
            <person name="Heuer A."/>
            <person name="Jogler M."/>
            <person name="Vollmers J."/>
            <person name="Boedeker C."/>
            <person name="Bunk B."/>
            <person name="Rast P."/>
            <person name="Borchert D."/>
            <person name="Glockner I."/>
            <person name="Freese H.M."/>
            <person name="Klenk H.P."/>
            <person name="Overmann J."/>
            <person name="Kaster A.K."/>
            <person name="Rohde M."/>
            <person name="Wiegand S."/>
            <person name="Jogler C."/>
        </authorList>
    </citation>
    <scope>NUCLEOTIDE SEQUENCE [LARGE SCALE GENOMIC DNA]</scope>
    <source>
        <strain evidence="1 2">NH11</strain>
    </source>
</reference>
<accession>A0A1P8WAH0</accession>
<dbReference type="RefSeq" id="WP_077022868.1">
    <property type="nucleotide sequence ID" value="NZ_CP017641.1"/>
</dbReference>
<sequence>MLKLATKFLPQPEAFQQAFDAGFRNAELYLNAAVLEQADEVIAMARRFDMNYAMHFPNKPELSADHLQACCRLFDELSVSAVVIHPPMMKRYGDLVKAIHPNIVLGVETMRVPPDELVEWALRHGSVTLDMEHIWKFSLQDAPLEKMFDVVSNIFQRAAECVVHVHMPGYLPGPLEHRPMYTSREFCMGIFDILADHNFAGLVVSEVDMEFQNPIELKMDTLLFERWQQLRKAAAPAAETNR</sequence>
<keyword evidence="2" id="KW-1185">Reference proteome</keyword>
<evidence type="ECO:0000313" key="2">
    <source>
        <dbReference type="Proteomes" id="UP000187735"/>
    </source>
</evidence>
<organism evidence="1 2">
    <name type="scientific">Fuerstiella marisgermanici</name>
    <dbReference type="NCBI Taxonomy" id="1891926"/>
    <lineage>
        <taxon>Bacteria</taxon>
        <taxon>Pseudomonadati</taxon>
        <taxon>Planctomycetota</taxon>
        <taxon>Planctomycetia</taxon>
        <taxon>Planctomycetales</taxon>
        <taxon>Planctomycetaceae</taxon>
        <taxon>Fuerstiella</taxon>
    </lineage>
</organism>
<evidence type="ECO:0000313" key="1">
    <source>
        <dbReference type="EMBL" id="APZ91058.1"/>
    </source>
</evidence>
<dbReference type="CDD" id="cd00945">
    <property type="entry name" value="Aldolase_Class_I"/>
    <property type="match status" value="1"/>
</dbReference>
<name>A0A1P8WAH0_9PLAN</name>
<evidence type="ECO:0008006" key="3">
    <source>
        <dbReference type="Google" id="ProtNLM"/>
    </source>
</evidence>
<dbReference type="Proteomes" id="UP000187735">
    <property type="component" value="Chromosome"/>
</dbReference>
<protein>
    <recommendedName>
        <fullName evidence="3">Xylose isomerase-like TIM barrel domain-containing protein</fullName>
    </recommendedName>
</protein>
<dbReference type="Gene3D" id="3.20.20.150">
    <property type="entry name" value="Divalent-metal-dependent TIM barrel enzymes"/>
    <property type="match status" value="1"/>
</dbReference>
<proteinExistence type="predicted"/>